<dbReference type="InterPro" id="IPR013785">
    <property type="entry name" value="Aldolase_TIM"/>
</dbReference>
<dbReference type="AlphaFoldDB" id="A0A2M7U0I8"/>
<reference evidence="2" key="1">
    <citation type="submission" date="2017-09" db="EMBL/GenBank/DDBJ databases">
        <title>Depth-based differentiation of microbial function through sediment-hosted aquifers and enrichment of novel symbionts in the deep terrestrial subsurface.</title>
        <authorList>
            <person name="Probst A.J."/>
            <person name="Ladd B."/>
            <person name="Jarett J.K."/>
            <person name="Geller-Mcgrath D.E."/>
            <person name="Sieber C.M.K."/>
            <person name="Emerson J.B."/>
            <person name="Anantharaman K."/>
            <person name="Thomas B.C."/>
            <person name="Malmstrom R."/>
            <person name="Stieglmeier M."/>
            <person name="Klingl A."/>
            <person name="Woyke T."/>
            <person name="Ryan C.M."/>
            <person name="Banfield J.F."/>
        </authorList>
    </citation>
    <scope>NUCLEOTIDE SEQUENCE [LARGE SCALE GENOMIC DNA]</scope>
</reference>
<comment type="caution">
    <text evidence="1">The sequence shown here is derived from an EMBL/GenBank/DDBJ whole genome shotgun (WGS) entry which is preliminary data.</text>
</comment>
<dbReference type="SUPFAM" id="SSF51569">
    <property type="entry name" value="Aldolase"/>
    <property type="match status" value="1"/>
</dbReference>
<organism evidence="1 2">
    <name type="scientific">Candidatus Roizmanbacteria bacterium CG_4_10_14_0_2_um_filter_39_13</name>
    <dbReference type="NCBI Taxonomy" id="1974825"/>
    <lineage>
        <taxon>Bacteria</taxon>
        <taxon>Candidatus Roizmaniibacteriota</taxon>
    </lineage>
</organism>
<evidence type="ECO:0000313" key="2">
    <source>
        <dbReference type="Proteomes" id="UP000228503"/>
    </source>
</evidence>
<proteinExistence type="predicted"/>
<sequence>MNNPKLTIIAGPCSVDNENIPEILEIAEISVVNRSGKKQKAVAGTRIVGLKSRSDLDSSGEGMGIDYEIYQNNIKTLIEGGTIADMQIIPSAILSEKIMKRTGMLIATEIMNPIIQLPSFEKRLPSGMFLPWNPSVNQLGWHIEQTAVFARRNGWHVGIKNGKWIGDHLQSADHLDYKGKTTMEKTWSGLAKYVGDLEHDIVLIHRGVDVPGKGDFRNAVVHNIARRVKSSTPGAKMFFDPSHSYGPKLRSHIVGAVTEAMRMKISGSDFLYDGVLIEVGTSKTDTDQHITVKELRELVSVLSTFRDLMPPKKPDSPDSTERITLE</sequence>
<protein>
    <recommendedName>
        <fullName evidence="3">DAHP synthetase I/KDSA domain-containing protein</fullName>
    </recommendedName>
</protein>
<gene>
    <name evidence="1" type="ORF">COY16_01505</name>
</gene>
<evidence type="ECO:0008006" key="3">
    <source>
        <dbReference type="Google" id="ProtNLM"/>
    </source>
</evidence>
<dbReference type="EMBL" id="PFOB01000018">
    <property type="protein sequence ID" value="PIZ63574.1"/>
    <property type="molecule type" value="Genomic_DNA"/>
</dbReference>
<dbReference type="Gene3D" id="3.20.20.70">
    <property type="entry name" value="Aldolase class I"/>
    <property type="match status" value="1"/>
</dbReference>
<evidence type="ECO:0000313" key="1">
    <source>
        <dbReference type="EMBL" id="PIZ63574.1"/>
    </source>
</evidence>
<accession>A0A2M7U0I8</accession>
<dbReference type="Proteomes" id="UP000228503">
    <property type="component" value="Unassembled WGS sequence"/>
</dbReference>
<name>A0A2M7U0I8_9BACT</name>